<keyword evidence="1" id="KW-0812">Transmembrane</keyword>
<reference evidence="2" key="1">
    <citation type="journal article" date="2021" name="Proc. Natl. Acad. Sci. U.S.A.">
        <title>A Catalog of Tens of Thousands of Viruses from Human Metagenomes Reveals Hidden Associations with Chronic Diseases.</title>
        <authorList>
            <person name="Tisza M.J."/>
            <person name="Buck C.B."/>
        </authorList>
    </citation>
    <scope>NUCLEOTIDE SEQUENCE</scope>
    <source>
        <strain evidence="2">CttDR14</strain>
    </source>
</reference>
<dbReference type="EMBL" id="BK014798">
    <property type="protein sequence ID" value="DAD76321.1"/>
    <property type="molecule type" value="Genomic_DNA"/>
</dbReference>
<sequence length="108" mass="12654">MQGCRKCGFPRREYARYIFHVTDHKAPSNRGGLTSVLIHDLHCKVWEKQIQGEEQSRGCIARLLFFICFCGALFWHPCSDLYYSAFFGTCQAICVKLLIFFKKFFIMK</sequence>
<protein>
    <submittedName>
        <fullName evidence="2">Uncharacterized protein</fullName>
    </submittedName>
</protein>
<evidence type="ECO:0000313" key="2">
    <source>
        <dbReference type="EMBL" id="DAD76321.1"/>
    </source>
</evidence>
<evidence type="ECO:0000256" key="1">
    <source>
        <dbReference type="SAM" id="Phobius"/>
    </source>
</evidence>
<accession>A0A8S5M1X7</accession>
<keyword evidence="1" id="KW-1133">Transmembrane helix</keyword>
<organism evidence="2">
    <name type="scientific">Siphoviridae sp. cttDR14</name>
    <dbReference type="NCBI Taxonomy" id="2826490"/>
    <lineage>
        <taxon>Viruses</taxon>
        <taxon>Duplodnaviria</taxon>
        <taxon>Heunggongvirae</taxon>
        <taxon>Uroviricota</taxon>
        <taxon>Caudoviricetes</taxon>
    </lineage>
</organism>
<feature type="transmembrane region" description="Helical" evidence="1">
    <location>
        <begin position="81"/>
        <end position="101"/>
    </location>
</feature>
<keyword evidence="1" id="KW-0472">Membrane</keyword>
<name>A0A8S5M1X7_9CAUD</name>
<proteinExistence type="predicted"/>
<feature type="transmembrane region" description="Helical" evidence="1">
    <location>
        <begin position="59"/>
        <end position="75"/>
    </location>
</feature>